<dbReference type="GO" id="GO:0016811">
    <property type="term" value="F:hydrolase activity, acting on carbon-nitrogen (but not peptide) bonds, in linear amides"/>
    <property type="evidence" value="ECO:0007669"/>
    <property type="project" value="InterPro"/>
</dbReference>
<gene>
    <name evidence="10" type="ORF">BCR44DRAFT_48752</name>
</gene>
<dbReference type="Pfam" id="PF05875">
    <property type="entry name" value="Ceramidase"/>
    <property type="match status" value="1"/>
</dbReference>
<comment type="caution">
    <text evidence="10">The sequence shown here is derived from an EMBL/GenBank/DDBJ whole genome shotgun (WGS) entry which is preliminary data.</text>
</comment>
<keyword evidence="7" id="KW-0106">Calcium</keyword>
<feature type="binding site" evidence="7">
    <location>
        <position position="52"/>
    </location>
    <ligand>
        <name>Ca(2+)</name>
        <dbReference type="ChEBI" id="CHEBI:29108"/>
    </ligand>
</feature>
<feature type="binding site" evidence="7">
    <location>
        <position position="55"/>
    </location>
    <ligand>
        <name>Ca(2+)</name>
        <dbReference type="ChEBI" id="CHEBI:29108"/>
    </ligand>
</feature>
<dbReference type="STRING" id="765915.A0A1Y2HGE6"/>
<keyword evidence="3 9" id="KW-0812">Transmembrane</keyword>
<dbReference type="GO" id="GO:0046872">
    <property type="term" value="F:metal ion binding"/>
    <property type="evidence" value="ECO:0007669"/>
    <property type="project" value="UniProtKB-KW"/>
</dbReference>
<evidence type="ECO:0000256" key="9">
    <source>
        <dbReference type="SAM" id="Phobius"/>
    </source>
</evidence>
<evidence type="ECO:0000256" key="3">
    <source>
        <dbReference type="ARBA" id="ARBA00022692"/>
    </source>
</evidence>
<feature type="transmembrane region" description="Helical" evidence="9">
    <location>
        <begin position="236"/>
        <end position="256"/>
    </location>
</feature>
<keyword evidence="8" id="KW-0862">Zinc</keyword>
<sequence length="294" mass="33808">MHSRTSSSFRVHVSRPQILKLESKMPPIIDTERFGPDNDVPGVWRPVTSSVDWCESNYVVSYYVAEFANSISNVALFIGGLFLIWTTYRLKMEKRFYVADVVMIVIGIGSFSFHATLRYGAQLLDELPMVYLGLIGFYIAIENQPKDRFRFLPAALWIIGIVYSIAHWHYRFIGMFYAACGILLGPAFFIPALYGLKCKVVRMAMLRTSLAFMFAITVWVLDRVFCAWIEHFYLHAWWHCGIALAGTLWISTMMFIRLHHVLKRPGIVIRYYLLVFPHVTIEEGPSDPELAGKC</sequence>
<reference evidence="10 11" key="1">
    <citation type="submission" date="2016-07" db="EMBL/GenBank/DDBJ databases">
        <title>Pervasive Adenine N6-methylation of Active Genes in Fungi.</title>
        <authorList>
            <consortium name="DOE Joint Genome Institute"/>
            <person name="Mondo S.J."/>
            <person name="Dannebaum R.O."/>
            <person name="Kuo R.C."/>
            <person name="Labutti K."/>
            <person name="Haridas S."/>
            <person name="Kuo A."/>
            <person name="Salamov A."/>
            <person name="Ahrendt S.R."/>
            <person name="Lipzen A."/>
            <person name="Sullivan W."/>
            <person name="Andreopoulos W.B."/>
            <person name="Clum A."/>
            <person name="Lindquist E."/>
            <person name="Daum C."/>
            <person name="Ramamoorthy G.K."/>
            <person name="Gryganskyi A."/>
            <person name="Culley D."/>
            <person name="Magnuson J.K."/>
            <person name="James T.Y."/>
            <person name="O'Malley M.A."/>
            <person name="Stajich J.E."/>
            <person name="Spatafora J.W."/>
            <person name="Visel A."/>
            <person name="Grigoriev I.V."/>
        </authorList>
    </citation>
    <scope>NUCLEOTIDE SEQUENCE [LARGE SCALE GENOMIC DNA]</scope>
    <source>
        <strain evidence="10 11">PL171</strain>
    </source>
</reference>
<evidence type="ECO:0000256" key="4">
    <source>
        <dbReference type="ARBA" id="ARBA00022801"/>
    </source>
</evidence>
<accession>A0A1Y2HGE6</accession>
<dbReference type="OrthoDB" id="187171at2759"/>
<organism evidence="10 11">
    <name type="scientific">Catenaria anguillulae PL171</name>
    <dbReference type="NCBI Taxonomy" id="765915"/>
    <lineage>
        <taxon>Eukaryota</taxon>
        <taxon>Fungi</taxon>
        <taxon>Fungi incertae sedis</taxon>
        <taxon>Blastocladiomycota</taxon>
        <taxon>Blastocladiomycetes</taxon>
        <taxon>Blastocladiales</taxon>
        <taxon>Catenariaceae</taxon>
        <taxon>Catenaria</taxon>
    </lineage>
</organism>
<dbReference type="GO" id="GO:0046513">
    <property type="term" value="P:ceramide biosynthetic process"/>
    <property type="evidence" value="ECO:0007669"/>
    <property type="project" value="TreeGrafter"/>
</dbReference>
<feature type="transmembrane region" description="Helical" evidence="9">
    <location>
        <begin position="119"/>
        <end position="139"/>
    </location>
</feature>
<comment type="cofactor">
    <cofactor evidence="8">
        <name>Zn(2+)</name>
        <dbReference type="ChEBI" id="CHEBI:29105"/>
    </cofactor>
</comment>
<dbReference type="Proteomes" id="UP000193411">
    <property type="component" value="Unassembled WGS sequence"/>
</dbReference>
<evidence type="ECO:0000313" key="11">
    <source>
        <dbReference type="Proteomes" id="UP000193411"/>
    </source>
</evidence>
<evidence type="ECO:0000256" key="6">
    <source>
        <dbReference type="ARBA" id="ARBA00023136"/>
    </source>
</evidence>
<dbReference type="PANTHER" id="PTHR46187:SF3">
    <property type="entry name" value="ALKALINE CERAMIDASE 3"/>
    <property type="match status" value="1"/>
</dbReference>
<dbReference type="PANTHER" id="PTHR46187">
    <property type="entry name" value="ALKALINE CERAMIDASE 3"/>
    <property type="match status" value="1"/>
</dbReference>
<name>A0A1Y2HGE6_9FUNG</name>
<keyword evidence="11" id="KW-1185">Reference proteome</keyword>
<proteinExistence type="inferred from homology"/>
<feature type="binding site" evidence="7">
    <location>
        <position position="66"/>
    </location>
    <ligand>
        <name>Ca(2+)</name>
        <dbReference type="ChEBI" id="CHEBI:29108"/>
    </ligand>
</feature>
<comment type="subcellular location">
    <subcellularLocation>
        <location evidence="1">Membrane</location>
        <topology evidence="1">Multi-pass membrane protein</topology>
    </subcellularLocation>
</comment>
<feature type="binding site" evidence="8">
    <location>
        <position position="239"/>
    </location>
    <ligand>
        <name>Zn(2+)</name>
        <dbReference type="ChEBI" id="CHEBI:29105"/>
        <note>catalytic</note>
    </ligand>
</feature>
<keyword evidence="4" id="KW-0378">Hydrolase</keyword>
<dbReference type="AlphaFoldDB" id="A0A1Y2HGE6"/>
<feature type="binding site" evidence="7">
    <location>
        <position position="57"/>
    </location>
    <ligand>
        <name>Ca(2+)</name>
        <dbReference type="ChEBI" id="CHEBI:29108"/>
    </ligand>
</feature>
<feature type="transmembrane region" description="Helical" evidence="9">
    <location>
        <begin position="176"/>
        <end position="196"/>
    </location>
</feature>
<dbReference type="InterPro" id="IPR008901">
    <property type="entry name" value="ACER"/>
</dbReference>
<feature type="binding site" evidence="7">
    <location>
        <position position="53"/>
    </location>
    <ligand>
        <name>Ca(2+)</name>
        <dbReference type="ChEBI" id="CHEBI:29108"/>
    </ligand>
</feature>
<keyword evidence="5 9" id="KW-1133">Transmembrane helix</keyword>
<feature type="transmembrane region" description="Helical" evidence="9">
    <location>
        <begin position="60"/>
        <end position="84"/>
    </location>
</feature>
<feature type="transmembrane region" description="Helical" evidence="9">
    <location>
        <begin position="151"/>
        <end position="170"/>
    </location>
</feature>
<evidence type="ECO:0000256" key="5">
    <source>
        <dbReference type="ARBA" id="ARBA00022989"/>
    </source>
</evidence>
<evidence type="ECO:0000256" key="8">
    <source>
        <dbReference type="PIRSR" id="PIRSR608901-2"/>
    </source>
</evidence>
<feature type="binding site" evidence="8">
    <location>
        <position position="114"/>
    </location>
    <ligand>
        <name>Zn(2+)</name>
        <dbReference type="ChEBI" id="CHEBI:29105"/>
        <note>catalytic</note>
    </ligand>
</feature>
<keyword evidence="6 9" id="KW-0472">Membrane</keyword>
<evidence type="ECO:0000256" key="7">
    <source>
        <dbReference type="PIRSR" id="PIRSR608901-1"/>
    </source>
</evidence>
<evidence type="ECO:0000256" key="2">
    <source>
        <dbReference type="ARBA" id="ARBA00009780"/>
    </source>
</evidence>
<evidence type="ECO:0000256" key="1">
    <source>
        <dbReference type="ARBA" id="ARBA00004141"/>
    </source>
</evidence>
<feature type="transmembrane region" description="Helical" evidence="9">
    <location>
        <begin position="96"/>
        <end position="113"/>
    </location>
</feature>
<dbReference type="GO" id="GO:0046514">
    <property type="term" value="P:ceramide catabolic process"/>
    <property type="evidence" value="ECO:0007669"/>
    <property type="project" value="TreeGrafter"/>
</dbReference>
<dbReference type="GO" id="GO:0005789">
    <property type="term" value="C:endoplasmic reticulum membrane"/>
    <property type="evidence" value="ECO:0007669"/>
    <property type="project" value="TreeGrafter"/>
</dbReference>
<feature type="transmembrane region" description="Helical" evidence="9">
    <location>
        <begin position="208"/>
        <end position="230"/>
    </location>
</feature>
<protein>
    <submittedName>
        <fullName evidence="10">Ceramidase</fullName>
    </submittedName>
</protein>
<dbReference type="EMBL" id="MCFL01000034">
    <property type="protein sequence ID" value="ORZ33668.1"/>
    <property type="molecule type" value="Genomic_DNA"/>
</dbReference>
<comment type="similarity">
    <text evidence="2">Belongs to the alkaline ceramidase family.</text>
</comment>
<keyword evidence="7" id="KW-0479">Metal-binding</keyword>
<evidence type="ECO:0000313" key="10">
    <source>
        <dbReference type="EMBL" id="ORZ33668.1"/>
    </source>
</evidence>
<feature type="binding site" evidence="8">
    <location>
        <position position="235"/>
    </location>
    <ligand>
        <name>Zn(2+)</name>
        <dbReference type="ChEBI" id="CHEBI:29105"/>
        <note>catalytic</note>
    </ligand>
</feature>